<keyword evidence="3" id="KW-1185">Reference proteome</keyword>
<protein>
    <submittedName>
        <fullName evidence="2">2-deoxystreptamine glucosyltransferase</fullName>
        <ecNumber evidence="2">2.4.1.284</ecNumber>
    </submittedName>
</protein>
<dbReference type="STRING" id="1936003.STSP2_01487"/>
<evidence type="ECO:0000259" key="1">
    <source>
        <dbReference type="Pfam" id="PF00534"/>
    </source>
</evidence>
<feature type="domain" description="Glycosyl transferase family 1" evidence="1">
    <location>
        <begin position="202"/>
        <end position="351"/>
    </location>
</feature>
<dbReference type="PANTHER" id="PTHR45947">
    <property type="entry name" value="SULFOQUINOVOSYL TRANSFERASE SQD2"/>
    <property type="match status" value="1"/>
</dbReference>
<proteinExistence type="predicted"/>
<dbReference type="Proteomes" id="UP000189674">
    <property type="component" value="Chromosome"/>
</dbReference>
<name>A0A1U9NKS5_9BACT</name>
<dbReference type="CDD" id="cd03801">
    <property type="entry name" value="GT4_PimA-like"/>
    <property type="match status" value="1"/>
</dbReference>
<sequence>MHKVAVVYQILAHYREPIFRRLCEQDYGVEFTLFSDSKNTINSVKAIDSEIAKLPVEKGGLRWKFVKNMKLPHHFLWQRGVVKLAFSKKYDTIIYLGDAYYLSTWVSCFLAKITGKRTLMWTHGFLSEENGLKGYVRKHFYDLADGVLVYGDRAKNIMIKKGFDPKSIYVVYNSLDYEKQKSLRSSVGVQKCEALKKRLFPKSVEQPTIFFIGRLIKNKNLKLLLQVAKLLKNSGSEINILFIGDGPERGQLERVTLEYDLKENVCFYGECHEESELAPLIMMSDLCISPGSVGLTAMHALAYGKPVITHDNLDRQKPEVEAIQPGKNGDLFQEGNFEELCAKVESWLDRKVSSCECYDIIDKKYNPENQCRIIMNAIAEVSKGGH</sequence>
<evidence type="ECO:0000313" key="2">
    <source>
        <dbReference type="EMBL" id="AQT68328.1"/>
    </source>
</evidence>
<dbReference type="InterPro" id="IPR050194">
    <property type="entry name" value="Glycosyltransferase_grp1"/>
</dbReference>
<keyword evidence="2" id="KW-0328">Glycosyltransferase</keyword>
<dbReference type="PANTHER" id="PTHR45947:SF3">
    <property type="entry name" value="SULFOQUINOVOSYL TRANSFERASE SQD2"/>
    <property type="match status" value="1"/>
</dbReference>
<dbReference type="InterPro" id="IPR001296">
    <property type="entry name" value="Glyco_trans_1"/>
</dbReference>
<dbReference type="OrthoDB" id="9787617at2"/>
<dbReference type="EC" id="2.4.1.284" evidence="2"/>
<accession>A0A1U9NKS5</accession>
<dbReference type="RefSeq" id="WP_146661229.1">
    <property type="nucleotide sequence ID" value="NZ_CP019791.1"/>
</dbReference>
<dbReference type="Gene3D" id="3.40.50.2000">
    <property type="entry name" value="Glycogen Phosphorylase B"/>
    <property type="match status" value="2"/>
</dbReference>
<dbReference type="Pfam" id="PF00534">
    <property type="entry name" value="Glycos_transf_1"/>
    <property type="match status" value="1"/>
</dbReference>
<dbReference type="KEGG" id="alus:STSP2_01487"/>
<dbReference type="GO" id="GO:0102318">
    <property type="term" value="F:2-deoxystreptamine glucosyltransferase activity"/>
    <property type="evidence" value="ECO:0007669"/>
    <property type="project" value="UniProtKB-EC"/>
</dbReference>
<dbReference type="EMBL" id="CP019791">
    <property type="protein sequence ID" value="AQT68328.1"/>
    <property type="molecule type" value="Genomic_DNA"/>
</dbReference>
<organism evidence="2 3">
    <name type="scientific">Anaerohalosphaera lusitana</name>
    <dbReference type="NCBI Taxonomy" id="1936003"/>
    <lineage>
        <taxon>Bacteria</taxon>
        <taxon>Pseudomonadati</taxon>
        <taxon>Planctomycetota</taxon>
        <taxon>Phycisphaerae</taxon>
        <taxon>Sedimentisphaerales</taxon>
        <taxon>Anaerohalosphaeraceae</taxon>
        <taxon>Anaerohalosphaera</taxon>
    </lineage>
</organism>
<evidence type="ECO:0000313" key="3">
    <source>
        <dbReference type="Proteomes" id="UP000189674"/>
    </source>
</evidence>
<gene>
    <name evidence="2" type="primary">kanF</name>
    <name evidence="2" type="ORF">STSP2_01487</name>
</gene>
<keyword evidence="2" id="KW-0808">Transferase</keyword>
<reference evidence="3" key="1">
    <citation type="submission" date="2017-02" db="EMBL/GenBank/DDBJ databases">
        <title>Comparative genomics and description of representatives of a novel lineage of planctomycetes thriving in anoxic sediments.</title>
        <authorList>
            <person name="Spring S."/>
            <person name="Bunk B."/>
            <person name="Sproer C."/>
        </authorList>
    </citation>
    <scope>NUCLEOTIDE SEQUENCE [LARGE SCALE GENOMIC DNA]</scope>
    <source>
        <strain evidence="3">ST-NAGAB-D1</strain>
    </source>
</reference>
<dbReference type="AlphaFoldDB" id="A0A1U9NKS5"/>
<dbReference type="SUPFAM" id="SSF53756">
    <property type="entry name" value="UDP-Glycosyltransferase/glycogen phosphorylase"/>
    <property type="match status" value="1"/>
</dbReference>